<evidence type="ECO:0000313" key="3">
    <source>
        <dbReference type="Proteomes" id="UP000634011"/>
    </source>
</evidence>
<keyword evidence="1" id="KW-0732">Signal</keyword>
<feature type="chain" id="PRO_5037274888" evidence="1">
    <location>
        <begin position="30"/>
        <end position="807"/>
    </location>
</feature>
<name>A0A923HPD9_9BURK</name>
<keyword evidence="3" id="KW-1185">Reference proteome</keyword>
<dbReference type="Proteomes" id="UP000634011">
    <property type="component" value="Unassembled WGS sequence"/>
</dbReference>
<proteinExistence type="predicted"/>
<dbReference type="RefSeq" id="WP_186912233.1">
    <property type="nucleotide sequence ID" value="NZ_JACOFV010000007.1"/>
</dbReference>
<organism evidence="2 3">
    <name type="scientific">Undibacterium jejuense</name>
    <dbReference type="NCBI Taxonomy" id="1344949"/>
    <lineage>
        <taxon>Bacteria</taxon>
        <taxon>Pseudomonadati</taxon>
        <taxon>Pseudomonadota</taxon>
        <taxon>Betaproteobacteria</taxon>
        <taxon>Burkholderiales</taxon>
        <taxon>Oxalobacteraceae</taxon>
        <taxon>Undibacterium</taxon>
    </lineage>
</organism>
<dbReference type="SUPFAM" id="SSF51445">
    <property type="entry name" value="(Trans)glycosidases"/>
    <property type="match status" value="1"/>
</dbReference>
<sequence>MNYFPRKFPRVLFFALLFMVSVAPCNAQASNIEWYPFTINEDQMASITDFSGLNHPLGPADRLFVKGAHFYRVGGDCQPQTKDDQRVRLFGISLTGAANFPKEEDAPKISRRLRSLGFNAVRLHHLDTVLNDSEDKPQGILTTGAFPSFNQSAVQRLKTFIDALRREGIYVNLNLHVGYSFRYVVDQLTPLVPGENMPFASSPLHLFEPRMIALQVEYAKQLIRRLDLNNDPALAMIEINNESSLVGAWQRKDVDGLQGEYQRLLQQQWQRWAVRQYGSLDKACRVWGSCGLTKQGALLVRQDEARVLAFGDGWLAHGQQLAKRALAKIDVKSPSILEPKFEVQEEGAGRRVLDFVRFLSEMDKQYFETIRQAVRSEVGDLVPLTGTQMYYGGIINADSQKNMDYLDQHFYVDHYDFPHQSWDRNDWRIRDHSAVREGWAPLLKQAFYRDIQKPFVISEFNQAYPNRQSAEIMPVVTAIASAQDWDGLFLFQYADGNTWRALPDSFSLSGMGGQIATTGVSAAMFRQFQIPVLREQSVVTMTPDARLMVGAMGEGATSDAYIEYIRRTFDLDVRDAFTKRVGAYLLQNSGTGNGALNSAVSSHQNKNSTDKELAGAFWSANDGHLVSDRDAPNLRASGAYSAMFAGFSQATSLAGSSELISPVFSKEGRQFGVMMLVTRDAKPLNKSRRLLLTVSGATTGSQPDVFPARPKNLIAYPGDRGWWTLEPDASSASKPSGPRDATGPVWLERINVSFFYPSNAKRMVIYPLDQDGQRLAPVAGSDILKTDRGFKVSLNKSSPWYEVLLVD</sequence>
<comment type="caution">
    <text evidence="2">The sequence shown here is derived from an EMBL/GenBank/DDBJ whole genome shotgun (WGS) entry which is preliminary data.</text>
</comment>
<reference evidence="2" key="1">
    <citation type="submission" date="2020-08" db="EMBL/GenBank/DDBJ databases">
        <title>Novel species isolated from subtropical streams in China.</title>
        <authorList>
            <person name="Lu H."/>
        </authorList>
    </citation>
    <scope>NUCLEOTIDE SEQUENCE</scope>
    <source>
        <strain evidence="2">KACC 12607</strain>
    </source>
</reference>
<dbReference type="EMBL" id="JACOFV010000007">
    <property type="protein sequence ID" value="MBC3862313.1"/>
    <property type="molecule type" value="Genomic_DNA"/>
</dbReference>
<feature type="signal peptide" evidence="1">
    <location>
        <begin position="1"/>
        <end position="29"/>
    </location>
</feature>
<dbReference type="Gene3D" id="3.20.20.80">
    <property type="entry name" value="Glycosidases"/>
    <property type="match status" value="1"/>
</dbReference>
<protein>
    <submittedName>
        <fullName evidence="2">Cellulase family glycosylhydrolase</fullName>
    </submittedName>
</protein>
<gene>
    <name evidence="2" type="ORF">H8K32_09410</name>
</gene>
<evidence type="ECO:0000313" key="2">
    <source>
        <dbReference type="EMBL" id="MBC3862313.1"/>
    </source>
</evidence>
<dbReference type="InterPro" id="IPR017853">
    <property type="entry name" value="GH"/>
</dbReference>
<evidence type="ECO:0000256" key="1">
    <source>
        <dbReference type="SAM" id="SignalP"/>
    </source>
</evidence>
<accession>A0A923HPD9</accession>
<dbReference type="AlphaFoldDB" id="A0A923HPD9"/>